<reference evidence="1 2" key="1">
    <citation type="submission" date="2021-05" db="EMBL/GenBank/DDBJ databases">
        <title>Comparative genomic studies on the polysaccharide-degrading batcterial strains of the Flammeovirga genus.</title>
        <authorList>
            <person name="Zewei F."/>
            <person name="Zheng Z."/>
            <person name="Yu L."/>
            <person name="Ruyue G."/>
            <person name="Yanhong M."/>
            <person name="Yuanyuan C."/>
            <person name="Jingyan G."/>
            <person name="Wenjun H."/>
        </authorList>
    </citation>
    <scope>NUCLEOTIDE SEQUENCE [LARGE SCALE GENOMIC DNA]</scope>
    <source>
        <strain evidence="1 2">NBRC:100898</strain>
    </source>
</reference>
<dbReference type="AlphaFoldDB" id="A0AAX1N9C7"/>
<evidence type="ECO:0008006" key="3">
    <source>
        <dbReference type="Google" id="ProtNLM"/>
    </source>
</evidence>
<dbReference type="KEGG" id="fya:KMW28_05520"/>
<sequence length="150" mass="17139">MNKTKIQLLLIVTTILTLSSCNDCINDDCPANARFLFEVQDAEGNPFFEETEYDQPFESDEIRIIGFNNKGDEQEFELRQDGSTLRFNLSTSYNHYLIKYKSAKDDTLNFNTEIYNDDCCSNIPTKYHVGVNSNGSLVSSLVDSTFIFIK</sequence>
<proteinExistence type="predicted"/>
<organism evidence="1 2">
    <name type="scientific">Flammeovirga yaeyamensis</name>
    <dbReference type="NCBI Taxonomy" id="367791"/>
    <lineage>
        <taxon>Bacteria</taxon>
        <taxon>Pseudomonadati</taxon>
        <taxon>Bacteroidota</taxon>
        <taxon>Cytophagia</taxon>
        <taxon>Cytophagales</taxon>
        <taxon>Flammeovirgaceae</taxon>
        <taxon>Flammeovirga</taxon>
    </lineage>
</organism>
<dbReference type="Proteomes" id="UP000678679">
    <property type="component" value="Chromosome 1"/>
</dbReference>
<evidence type="ECO:0000313" key="1">
    <source>
        <dbReference type="EMBL" id="QWG03041.1"/>
    </source>
</evidence>
<name>A0AAX1N9C7_9BACT</name>
<protein>
    <recommendedName>
        <fullName evidence="3">Lipoprotein</fullName>
    </recommendedName>
</protein>
<dbReference type="PROSITE" id="PS51257">
    <property type="entry name" value="PROKAR_LIPOPROTEIN"/>
    <property type="match status" value="1"/>
</dbReference>
<accession>A0AAX1N9C7</accession>
<dbReference type="EMBL" id="CP076132">
    <property type="protein sequence ID" value="QWG03041.1"/>
    <property type="molecule type" value="Genomic_DNA"/>
</dbReference>
<evidence type="ECO:0000313" key="2">
    <source>
        <dbReference type="Proteomes" id="UP000678679"/>
    </source>
</evidence>
<keyword evidence="2" id="KW-1185">Reference proteome</keyword>
<dbReference type="RefSeq" id="WP_169664491.1">
    <property type="nucleotide sequence ID" value="NZ_CP076132.1"/>
</dbReference>
<gene>
    <name evidence="1" type="ORF">KMW28_05520</name>
</gene>